<accession>A0AAD9L3Q1</accession>
<name>A0AAD9L3Q1_RIDPI</name>
<sequence>MATKPPQVWATLFLLVSSLLLLTGVTRDASGAGEIRASGKEPGGTVGFWGVAVGTEGIGLGRGDGLRRGTGLRQRDYNVERGLGKTEAEGTWTGAEGTGLRQRGLD</sequence>
<feature type="chain" id="PRO_5042014814" evidence="2">
    <location>
        <begin position="25"/>
        <end position="106"/>
    </location>
</feature>
<keyword evidence="2" id="KW-0732">Signal</keyword>
<feature type="signal peptide" evidence="2">
    <location>
        <begin position="1"/>
        <end position="24"/>
    </location>
</feature>
<dbReference type="EMBL" id="JAODUO010000375">
    <property type="protein sequence ID" value="KAK2181903.1"/>
    <property type="molecule type" value="Genomic_DNA"/>
</dbReference>
<evidence type="ECO:0000313" key="3">
    <source>
        <dbReference type="EMBL" id="KAK2181903.1"/>
    </source>
</evidence>
<organism evidence="3 4">
    <name type="scientific">Ridgeia piscesae</name>
    <name type="common">Tubeworm</name>
    <dbReference type="NCBI Taxonomy" id="27915"/>
    <lineage>
        <taxon>Eukaryota</taxon>
        <taxon>Metazoa</taxon>
        <taxon>Spiralia</taxon>
        <taxon>Lophotrochozoa</taxon>
        <taxon>Annelida</taxon>
        <taxon>Polychaeta</taxon>
        <taxon>Sedentaria</taxon>
        <taxon>Canalipalpata</taxon>
        <taxon>Sabellida</taxon>
        <taxon>Siboglinidae</taxon>
        <taxon>Ridgeia</taxon>
    </lineage>
</organism>
<keyword evidence="4" id="KW-1185">Reference proteome</keyword>
<protein>
    <submittedName>
        <fullName evidence="3">Uncharacterized protein</fullName>
    </submittedName>
</protein>
<dbReference type="AlphaFoldDB" id="A0AAD9L3Q1"/>
<feature type="compositionally biased region" description="Low complexity" evidence="1">
    <location>
        <begin position="89"/>
        <end position="99"/>
    </location>
</feature>
<evidence type="ECO:0000313" key="4">
    <source>
        <dbReference type="Proteomes" id="UP001209878"/>
    </source>
</evidence>
<dbReference type="Proteomes" id="UP001209878">
    <property type="component" value="Unassembled WGS sequence"/>
</dbReference>
<reference evidence="3" key="1">
    <citation type="journal article" date="2023" name="Mol. Biol. Evol.">
        <title>Third-Generation Sequencing Reveals the Adaptive Role of the Epigenome in Three Deep-Sea Polychaetes.</title>
        <authorList>
            <person name="Perez M."/>
            <person name="Aroh O."/>
            <person name="Sun Y."/>
            <person name="Lan Y."/>
            <person name="Juniper S.K."/>
            <person name="Young C.R."/>
            <person name="Angers B."/>
            <person name="Qian P.Y."/>
        </authorList>
    </citation>
    <scope>NUCLEOTIDE SEQUENCE</scope>
    <source>
        <strain evidence="3">R07B-5</strain>
    </source>
</reference>
<proteinExistence type="predicted"/>
<comment type="caution">
    <text evidence="3">The sequence shown here is derived from an EMBL/GenBank/DDBJ whole genome shotgun (WGS) entry which is preliminary data.</text>
</comment>
<feature type="region of interest" description="Disordered" evidence="1">
    <location>
        <begin position="85"/>
        <end position="106"/>
    </location>
</feature>
<evidence type="ECO:0000256" key="1">
    <source>
        <dbReference type="SAM" id="MobiDB-lite"/>
    </source>
</evidence>
<gene>
    <name evidence="3" type="ORF">NP493_370g06099</name>
</gene>
<evidence type="ECO:0000256" key="2">
    <source>
        <dbReference type="SAM" id="SignalP"/>
    </source>
</evidence>